<reference evidence="2" key="1">
    <citation type="submission" date="2020-09" db="EMBL/GenBank/DDBJ databases">
        <authorList>
            <person name="Kikuchi T."/>
        </authorList>
    </citation>
    <scope>NUCLEOTIDE SEQUENCE</scope>
    <source>
        <strain evidence="2">Ka4C1</strain>
    </source>
</reference>
<evidence type="ECO:0000256" key="1">
    <source>
        <dbReference type="SAM" id="MobiDB-lite"/>
    </source>
</evidence>
<protein>
    <submittedName>
        <fullName evidence="2">(pine wood nematode) hypothetical protein</fullName>
    </submittedName>
</protein>
<dbReference type="Proteomes" id="UP000659654">
    <property type="component" value="Unassembled WGS sequence"/>
</dbReference>
<evidence type="ECO:0000313" key="2">
    <source>
        <dbReference type="EMBL" id="CAD5231672.1"/>
    </source>
</evidence>
<keyword evidence="3" id="KW-1185">Reference proteome</keyword>
<proteinExistence type="predicted"/>
<dbReference type="AlphaFoldDB" id="A0A7I8X6Q0"/>
<organism evidence="2 3">
    <name type="scientific">Bursaphelenchus xylophilus</name>
    <name type="common">Pinewood nematode worm</name>
    <name type="synonym">Aphelenchoides xylophilus</name>
    <dbReference type="NCBI Taxonomy" id="6326"/>
    <lineage>
        <taxon>Eukaryota</taxon>
        <taxon>Metazoa</taxon>
        <taxon>Ecdysozoa</taxon>
        <taxon>Nematoda</taxon>
        <taxon>Chromadorea</taxon>
        <taxon>Rhabditida</taxon>
        <taxon>Tylenchina</taxon>
        <taxon>Tylenchomorpha</taxon>
        <taxon>Aphelenchoidea</taxon>
        <taxon>Aphelenchoididae</taxon>
        <taxon>Bursaphelenchus</taxon>
    </lineage>
</organism>
<accession>A0A7I8X6Q0</accession>
<feature type="region of interest" description="Disordered" evidence="1">
    <location>
        <begin position="1"/>
        <end position="37"/>
    </location>
</feature>
<name>A0A7I8X6Q0_BURXY</name>
<dbReference type="EMBL" id="CAJFCV020000005">
    <property type="protein sequence ID" value="CAG9122950.1"/>
    <property type="molecule type" value="Genomic_DNA"/>
</dbReference>
<sequence>MFRDVGSIQRFPGSGRPKTEKAPALKKSIRNRTDPDLSRSLERMASKLIISALSGRIIVKTGMRCPPYSILCGPCVDSTERCKTRLQCFRKLRKEATDTVLLRAPTCPPLSPPISAESRGFSMKLFDAIE</sequence>
<dbReference type="EMBL" id="CAJFDI010000005">
    <property type="protein sequence ID" value="CAD5231672.1"/>
    <property type="molecule type" value="Genomic_DNA"/>
</dbReference>
<evidence type="ECO:0000313" key="3">
    <source>
        <dbReference type="Proteomes" id="UP000659654"/>
    </source>
</evidence>
<comment type="caution">
    <text evidence="2">The sequence shown here is derived from an EMBL/GenBank/DDBJ whole genome shotgun (WGS) entry which is preliminary data.</text>
</comment>
<gene>
    <name evidence="2" type="ORF">BXYJ_LOCUS11768</name>
</gene>
<dbReference type="Proteomes" id="UP000582659">
    <property type="component" value="Unassembled WGS sequence"/>
</dbReference>